<dbReference type="EMBL" id="SDPM01000006">
    <property type="protein sequence ID" value="RXZ85942.1"/>
    <property type="molecule type" value="Genomic_DNA"/>
</dbReference>
<keyword evidence="3 6" id="KW-0067">ATP-binding</keyword>
<dbReference type="PANTHER" id="PTHR24220:SF86">
    <property type="entry name" value="ABC TRANSPORTER ABCH.1"/>
    <property type="match status" value="1"/>
</dbReference>
<comment type="caution">
    <text evidence="6">The sequence shown here is derived from an EMBL/GenBank/DDBJ whole genome shotgun (WGS) entry which is preliminary data.</text>
</comment>
<reference evidence="5 8" key="2">
    <citation type="submission" date="2020-07" db="EMBL/GenBank/DDBJ databases">
        <title>Sequencing the genomes of 1000 actinobacteria strains.</title>
        <authorList>
            <person name="Klenk H.-P."/>
        </authorList>
    </citation>
    <scope>NUCLEOTIDE SEQUENCE [LARGE SCALE GENOMIC DNA]</scope>
    <source>
        <strain evidence="5 8">DSM 23870</strain>
    </source>
</reference>
<dbReference type="Pfam" id="PF00005">
    <property type="entry name" value="ABC_tran"/>
    <property type="match status" value="1"/>
</dbReference>
<evidence type="ECO:0000313" key="6">
    <source>
        <dbReference type="EMBL" id="RXZ85942.1"/>
    </source>
</evidence>
<dbReference type="GO" id="GO:0022857">
    <property type="term" value="F:transmembrane transporter activity"/>
    <property type="evidence" value="ECO:0007669"/>
    <property type="project" value="TreeGrafter"/>
</dbReference>
<dbReference type="Gene3D" id="3.40.50.300">
    <property type="entry name" value="P-loop containing nucleotide triphosphate hydrolases"/>
    <property type="match status" value="1"/>
</dbReference>
<dbReference type="RefSeq" id="WP_129175487.1">
    <property type="nucleotide sequence ID" value="NZ_JACCBI010000001.1"/>
</dbReference>
<dbReference type="Proteomes" id="UP000581087">
    <property type="component" value="Unassembled WGS sequence"/>
</dbReference>
<accession>A0A4Q2M7V8</accession>
<gene>
    <name evidence="5" type="ORF">BJ972_003081</name>
    <name evidence="6" type="ORF">ESP50_12070</name>
</gene>
<reference evidence="6 7" key="1">
    <citation type="submission" date="2019-01" db="EMBL/GenBank/DDBJ databases">
        <title>Agromyces.</title>
        <authorList>
            <person name="Li J."/>
        </authorList>
    </citation>
    <scope>NUCLEOTIDE SEQUENCE [LARGE SCALE GENOMIC DNA]</scope>
    <source>
        <strain evidence="6 7">DSM 23870</strain>
    </source>
</reference>
<evidence type="ECO:0000313" key="7">
    <source>
        <dbReference type="Proteomes" id="UP000292686"/>
    </source>
</evidence>
<dbReference type="GO" id="GO:0005524">
    <property type="term" value="F:ATP binding"/>
    <property type="evidence" value="ECO:0007669"/>
    <property type="project" value="UniProtKB-KW"/>
</dbReference>
<evidence type="ECO:0000256" key="1">
    <source>
        <dbReference type="ARBA" id="ARBA00022448"/>
    </source>
</evidence>
<keyword evidence="1" id="KW-0813">Transport</keyword>
<proteinExistence type="predicted"/>
<dbReference type="OrthoDB" id="9778572at2"/>
<dbReference type="AlphaFoldDB" id="A0A4Q2M7V8"/>
<keyword evidence="2" id="KW-0547">Nucleotide-binding</keyword>
<evidence type="ECO:0000313" key="8">
    <source>
        <dbReference type="Proteomes" id="UP000581087"/>
    </source>
</evidence>
<dbReference type="GO" id="GO:0098796">
    <property type="term" value="C:membrane protein complex"/>
    <property type="evidence" value="ECO:0007669"/>
    <property type="project" value="UniProtKB-ARBA"/>
</dbReference>
<dbReference type="PROSITE" id="PS00211">
    <property type="entry name" value="ABC_TRANSPORTER_1"/>
    <property type="match status" value="1"/>
</dbReference>
<dbReference type="InterPro" id="IPR017911">
    <property type="entry name" value="MacB-like_ATP-bd"/>
</dbReference>
<dbReference type="PROSITE" id="PS50893">
    <property type="entry name" value="ABC_TRANSPORTER_2"/>
    <property type="match status" value="1"/>
</dbReference>
<evidence type="ECO:0000256" key="2">
    <source>
        <dbReference type="ARBA" id="ARBA00022741"/>
    </source>
</evidence>
<dbReference type="FunFam" id="3.40.50.300:FF:000032">
    <property type="entry name" value="Export ABC transporter ATP-binding protein"/>
    <property type="match status" value="1"/>
</dbReference>
<dbReference type="InterPro" id="IPR015854">
    <property type="entry name" value="ABC_transpr_LolD-like"/>
</dbReference>
<dbReference type="Proteomes" id="UP000292686">
    <property type="component" value="Unassembled WGS sequence"/>
</dbReference>
<dbReference type="InterPro" id="IPR003593">
    <property type="entry name" value="AAA+_ATPase"/>
</dbReference>
<keyword evidence="7" id="KW-1185">Reference proteome</keyword>
<evidence type="ECO:0000313" key="5">
    <source>
        <dbReference type="EMBL" id="NYD68562.1"/>
    </source>
</evidence>
<dbReference type="InterPro" id="IPR027417">
    <property type="entry name" value="P-loop_NTPase"/>
</dbReference>
<dbReference type="PANTHER" id="PTHR24220">
    <property type="entry name" value="IMPORT ATP-BINDING PROTEIN"/>
    <property type="match status" value="1"/>
</dbReference>
<dbReference type="SMART" id="SM00382">
    <property type="entry name" value="AAA"/>
    <property type="match status" value="1"/>
</dbReference>
<dbReference type="GO" id="GO:0005886">
    <property type="term" value="C:plasma membrane"/>
    <property type="evidence" value="ECO:0007669"/>
    <property type="project" value="TreeGrafter"/>
</dbReference>
<dbReference type="CDD" id="cd03255">
    <property type="entry name" value="ABC_MJ0796_LolCDE_FtsE"/>
    <property type="match status" value="1"/>
</dbReference>
<feature type="domain" description="ABC transporter" evidence="4">
    <location>
        <begin position="8"/>
        <end position="226"/>
    </location>
</feature>
<dbReference type="GO" id="GO:0016887">
    <property type="term" value="F:ATP hydrolysis activity"/>
    <property type="evidence" value="ECO:0007669"/>
    <property type="project" value="InterPro"/>
</dbReference>
<organism evidence="6 7">
    <name type="scientific">Agromyces atrinae</name>
    <dbReference type="NCBI Taxonomy" id="592376"/>
    <lineage>
        <taxon>Bacteria</taxon>
        <taxon>Bacillati</taxon>
        <taxon>Actinomycetota</taxon>
        <taxon>Actinomycetes</taxon>
        <taxon>Micrococcales</taxon>
        <taxon>Microbacteriaceae</taxon>
        <taxon>Agromyces</taxon>
    </lineage>
</organism>
<protein>
    <submittedName>
        <fullName evidence="6">ABC transporter ATP-binding protein</fullName>
    </submittedName>
    <submittedName>
        <fullName evidence="5">Putative ABC transport system ATP-binding protein</fullName>
    </submittedName>
</protein>
<dbReference type="InterPro" id="IPR003439">
    <property type="entry name" value="ABC_transporter-like_ATP-bd"/>
</dbReference>
<evidence type="ECO:0000256" key="3">
    <source>
        <dbReference type="ARBA" id="ARBA00022840"/>
    </source>
</evidence>
<dbReference type="SUPFAM" id="SSF52540">
    <property type="entry name" value="P-loop containing nucleoside triphosphate hydrolases"/>
    <property type="match status" value="1"/>
</dbReference>
<sequence>MSETDSVIELTNVTRSFPGPPEVQALKSVNISIGRGDYVSIVGPSGSGKSTLLNVLGLLDRPSVGEYRLDGVSTASLDDDARAALRARTIGFVFQAFHLLPRRTVLDNVLLSTLYSGVPRAERMPRAREALDRVGLGHRLGFLPTTLSGGERQRVAVARAVTASPHVILADEPTGNLDATTSSEVMDLFEELNRDGLTLVVITHDPVVAGRAGRSIRIDDGRVSEL</sequence>
<dbReference type="InterPro" id="IPR017871">
    <property type="entry name" value="ABC_transporter-like_CS"/>
</dbReference>
<name>A0A4Q2M7V8_9MICO</name>
<dbReference type="EMBL" id="JACCBI010000001">
    <property type="protein sequence ID" value="NYD68562.1"/>
    <property type="molecule type" value="Genomic_DNA"/>
</dbReference>
<evidence type="ECO:0000259" key="4">
    <source>
        <dbReference type="PROSITE" id="PS50893"/>
    </source>
</evidence>